<evidence type="ECO:0000256" key="1">
    <source>
        <dbReference type="SAM" id="MobiDB-lite"/>
    </source>
</evidence>
<sequence length="69" mass="7892">MFCWVLLEARAANDEYRFLSSSPRGTDSYEHALLQGVAELRRLCRTPEQGPRRKAQENEESPSGWLPLA</sequence>
<reference evidence="3" key="1">
    <citation type="journal article" date="2019" name="Int. J. Syst. Evol. Microbiol.">
        <title>The Global Catalogue of Microorganisms (GCM) 10K type strain sequencing project: providing services to taxonomists for standard genome sequencing and annotation.</title>
        <authorList>
            <consortium name="The Broad Institute Genomics Platform"/>
            <consortium name="The Broad Institute Genome Sequencing Center for Infectious Disease"/>
            <person name="Wu L."/>
            <person name="Ma J."/>
        </authorList>
    </citation>
    <scope>NUCLEOTIDE SEQUENCE [LARGE SCALE GENOMIC DNA]</scope>
    <source>
        <strain evidence="3">JCM 17804</strain>
    </source>
</reference>
<proteinExistence type="predicted"/>
<comment type="caution">
    <text evidence="2">The sequence shown here is derived from an EMBL/GenBank/DDBJ whole genome shotgun (WGS) entry which is preliminary data.</text>
</comment>
<keyword evidence="3" id="KW-1185">Reference proteome</keyword>
<protein>
    <submittedName>
        <fullName evidence="2">Uncharacterized protein</fullName>
    </submittedName>
</protein>
<dbReference type="EMBL" id="BAABGJ010000013">
    <property type="protein sequence ID" value="GAA4338255.1"/>
    <property type="molecule type" value="Genomic_DNA"/>
</dbReference>
<evidence type="ECO:0000313" key="2">
    <source>
        <dbReference type="EMBL" id="GAA4338255.1"/>
    </source>
</evidence>
<dbReference type="Proteomes" id="UP001500975">
    <property type="component" value="Unassembled WGS sequence"/>
</dbReference>
<gene>
    <name evidence="2" type="ORF">GCM10023165_16810</name>
</gene>
<evidence type="ECO:0000313" key="3">
    <source>
        <dbReference type="Proteomes" id="UP001500975"/>
    </source>
</evidence>
<accession>A0ABP8HEQ7</accession>
<organism evidence="2 3">
    <name type="scientific">Variovorax defluvii</name>
    <dbReference type="NCBI Taxonomy" id="913761"/>
    <lineage>
        <taxon>Bacteria</taxon>
        <taxon>Pseudomonadati</taxon>
        <taxon>Pseudomonadota</taxon>
        <taxon>Betaproteobacteria</taxon>
        <taxon>Burkholderiales</taxon>
        <taxon>Comamonadaceae</taxon>
        <taxon>Variovorax</taxon>
    </lineage>
</organism>
<feature type="region of interest" description="Disordered" evidence="1">
    <location>
        <begin position="47"/>
        <end position="69"/>
    </location>
</feature>
<name>A0ABP8HEQ7_9BURK</name>